<dbReference type="SUPFAM" id="SSF49265">
    <property type="entry name" value="Fibronectin type III"/>
    <property type="match status" value="2"/>
</dbReference>
<feature type="region of interest" description="Disordered" evidence="2">
    <location>
        <begin position="1"/>
        <end position="41"/>
    </location>
</feature>
<proteinExistence type="predicted"/>
<feature type="domain" description="Fibronectin type-III" evidence="4">
    <location>
        <begin position="35"/>
        <end position="131"/>
    </location>
</feature>
<evidence type="ECO:0000256" key="1">
    <source>
        <dbReference type="ARBA" id="ARBA00022737"/>
    </source>
</evidence>
<feature type="non-terminal residue" evidence="5">
    <location>
        <position position="1"/>
    </location>
</feature>
<dbReference type="GO" id="GO:0045214">
    <property type="term" value="P:sarcomere organization"/>
    <property type="evidence" value="ECO:0007669"/>
    <property type="project" value="TreeGrafter"/>
</dbReference>
<dbReference type="Pfam" id="PF00041">
    <property type="entry name" value="fn3"/>
    <property type="match status" value="3"/>
</dbReference>
<organism evidence="5 6">
    <name type="scientific">Elysia chlorotica</name>
    <name type="common">Eastern emerald elysia</name>
    <name type="synonym">Sea slug</name>
    <dbReference type="NCBI Taxonomy" id="188477"/>
    <lineage>
        <taxon>Eukaryota</taxon>
        <taxon>Metazoa</taxon>
        <taxon>Spiralia</taxon>
        <taxon>Lophotrochozoa</taxon>
        <taxon>Mollusca</taxon>
        <taxon>Gastropoda</taxon>
        <taxon>Heterobranchia</taxon>
        <taxon>Euthyneura</taxon>
        <taxon>Panpulmonata</taxon>
        <taxon>Sacoglossa</taxon>
        <taxon>Placobranchoidea</taxon>
        <taxon>Plakobranchidae</taxon>
        <taxon>Elysia</taxon>
    </lineage>
</organism>
<feature type="region of interest" description="Disordered" evidence="2">
    <location>
        <begin position="391"/>
        <end position="420"/>
    </location>
</feature>
<sequence length="489" mass="53790">KAVSETGETESDAYLTVSNQGSNHRSQPQSGLPEAPTKLRVSDVADTSVRLTWTPSDHQSGQPEVEGYVVEYFSPQTSGGWQTASDSVSLDGYTVKDLLPDTKYVFTVRARNAEGVGPPSPVTDYVTTREKRRNLNVNLPKEEIARELKKLRIELKPGRATNATHIRVRWEIRDSLSAIEGYMVNYTFLVNLDPMTYGSTKVIKVADPYKLRANFGGLRPASWYQVCVRAYALDQESPWSNSINVLTPESVPSGPPTNIVIQKEDDSFHIQWSPPDPAYQNGVIIGYDIDCRSEVDETNCSKRVMGRDTSVVISKVTVDGSYRVKVAARTSMGRGVWSNEIIMGPEKTTLIQEPWFVWVVVGTVGGTLWLALCVFSAWLFRRRRRNNKKKMAQNGMYSAVPVHKSEESGRPGGGIGRDDVIYSQKEGNIHTAYGGLQSDLASLLECGHKEGPQLGDGSAGGQLYSAASVTGPHSKSYYQRPPGGPCPPP</sequence>
<protein>
    <recommendedName>
        <fullName evidence="4">Fibronectin type-III domain-containing protein</fullName>
    </recommendedName>
</protein>
<reference evidence="5 6" key="1">
    <citation type="submission" date="2019-01" db="EMBL/GenBank/DDBJ databases">
        <title>A draft genome assembly of the solar-powered sea slug Elysia chlorotica.</title>
        <authorList>
            <person name="Cai H."/>
            <person name="Li Q."/>
            <person name="Fang X."/>
            <person name="Li J."/>
            <person name="Curtis N.E."/>
            <person name="Altenburger A."/>
            <person name="Shibata T."/>
            <person name="Feng M."/>
            <person name="Maeda T."/>
            <person name="Schwartz J.A."/>
            <person name="Shigenobu S."/>
            <person name="Lundholm N."/>
            <person name="Nishiyama T."/>
            <person name="Yang H."/>
            <person name="Hasebe M."/>
            <person name="Li S."/>
            <person name="Pierce S.K."/>
            <person name="Wang J."/>
        </authorList>
    </citation>
    <scope>NUCLEOTIDE SEQUENCE [LARGE SCALE GENOMIC DNA]</scope>
    <source>
        <strain evidence="5">EC2010</strain>
        <tissue evidence="5">Whole organism of an adult</tissue>
    </source>
</reference>
<dbReference type="Proteomes" id="UP000271974">
    <property type="component" value="Unassembled WGS sequence"/>
</dbReference>
<keyword evidence="3" id="KW-0812">Transmembrane</keyword>
<feature type="transmembrane region" description="Helical" evidence="3">
    <location>
        <begin position="355"/>
        <end position="380"/>
    </location>
</feature>
<dbReference type="InterPro" id="IPR013783">
    <property type="entry name" value="Ig-like_fold"/>
</dbReference>
<gene>
    <name evidence="5" type="ORF">EGW08_017945</name>
</gene>
<feature type="domain" description="Fibronectin type-III" evidence="4">
    <location>
        <begin position="255"/>
        <end position="348"/>
    </location>
</feature>
<feature type="non-terminal residue" evidence="5">
    <location>
        <position position="489"/>
    </location>
</feature>
<dbReference type="AlphaFoldDB" id="A0A3S1B3R3"/>
<name>A0A3S1B3R3_ELYCH</name>
<evidence type="ECO:0000256" key="3">
    <source>
        <dbReference type="SAM" id="Phobius"/>
    </source>
</evidence>
<dbReference type="STRING" id="188477.A0A3S1B3R3"/>
<dbReference type="Gene3D" id="2.60.40.10">
    <property type="entry name" value="Immunoglobulins"/>
    <property type="match status" value="3"/>
</dbReference>
<feature type="compositionally biased region" description="Polar residues" evidence="2">
    <location>
        <begin position="16"/>
        <end position="30"/>
    </location>
</feature>
<dbReference type="PANTHER" id="PTHR13817">
    <property type="entry name" value="TITIN"/>
    <property type="match status" value="1"/>
</dbReference>
<feature type="compositionally biased region" description="Polar residues" evidence="2">
    <location>
        <begin position="465"/>
        <end position="477"/>
    </location>
</feature>
<dbReference type="GO" id="GO:0031430">
    <property type="term" value="C:M band"/>
    <property type="evidence" value="ECO:0007669"/>
    <property type="project" value="TreeGrafter"/>
</dbReference>
<dbReference type="OrthoDB" id="428111at2759"/>
<dbReference type="InterPro" id="IPR036116">
    <property type="entry name" value="FN3_sf"/>
</dbReference>
<evidence type="ECO:0000259" key="4">
    <source>
        <dbReference type="PROSITE" id="PS50853"/>
    </source>
</evidence>
<keyword evidence="6" id="KW-1185">Reference proteome</keyword>
<dbReference type="InterPro" id="IPR003961">
    <property type="entry name" value="FN3_dom"/>
</dbReference>
<comment type="caution">
    <text evidence="5">The sequence shown here is derived from an EMBL/GenBank/DDBJ whole genome shotgun (WGS) entry which is preliminary data.</text>
</comment>
<keyword evidence="1" id="KW-0677">Repeat</keyword>
<keyword evidence="3" id="KW-0472">Membrane</keyword>
<feature type="region of interest" description="Disordered" evidence="2">
    <location>
        <begin position="451"/>
        <end position="489"/>
    </location>
</feature>
<dbReference type="EMBL" id="RQTK01000846">
    <property type="protein sequence ID" value="RUS74294.1"/>
    <property type="molecule type" value="Genomic_DNA"/>
</dbReference>
<dbReference type="CDD" id="cd00063">
    <property type="entry name" value="FN3"/>
    <property type="match status" value="3"/>
</dbReference>
<dbReference type="SMART" id="SM00060">
    <property type="entry name" value="FN3"/>
    <property type="match status" value="3"/>
</dbReference>
<evidence type="ECO:0000313" key="6">
    <source>
        <dbReference type="Proteomes" id="UP000271974"/>
    </source>
</evidence>
<dbReference type="PANTHER" id="PTHR13817:SF172">
    <property type="entry name" value="IG-LIKE DOMAIN-CONTAINING PROTEIN"/>
    <property type="match status" value="1"/>
</dbReference>
<dbReference type="InterPro" id="IPR050964">
    <property type="entry name" value="Striated_Muscle_Regulatory"/>
</dbReference>
<accession>A0A3S1B3R3</accession>
<dbReference type="PRINTS" id="PR00014">
    <property type="entry name" value="FNTYPEIII"/>
</dbReference>
<dbReference type="PROSITE" id="PS50853">
    <property type="entry name" value="FN3"/>
    <property type="match status" value="3"/>
</dbReference>
<keyword evidence="3" id="KW-1133">Transmembrane helix</keyword>
<evidence type="ECO:0000313" key="5">
    <source>
        <dbReference type="EMBL" id="RUS74294.1"/>
    </source>
</evidence>
<evidence type="ECO:0000256" key="2">
    <source>
        <dbReference type="SAM" id="MobiDB-lite"/>
    </source>
</evidence>
<feature type="domain" description="Fibronectin type-III" evidence="4">
    <location>
        <begin position="151"/>
        <end position="250"/>
    </location>
</feature>